<dbReference type="Pfam" id="PF02911">
    <property type="entry name" value="Formyl_trans_C"/>
    <property type="match status" value="1"/>
</dbReference>
<evidence type="ECO:0000256" key="3">
    <source>
        <dbReference type="ARBA" id="ARBA00022679"/>
    </source>
</evidence>
<evidence type="ECO:0000256" key="6">
    <source>
        <dbReference type="SAM" id="MobiDB-lite"/>
    </source>
</evidence>
<feature type="region of interest" description="Disordered" evidence="6">
    <location>
        <begin position="304"/>
        <end position="328"/>
    </location>
</feature>
<dbReference type="NCBIfam" id="TIGR00460">
    <property type="entry name" value="fmt"/>
    <property type="match status" value="1"/>
</dbReference>
<dbReference type="CDD" id="cd08704">
    <property type="entry name" value="Met_tRNA_FMT_C"/>
    <property type="match status" value="1"/>
</dbReference>
<evidence type="ECO:0000256" key="5">
    <source>
        <dbReference type="HAMAP-Rule" id="MF_00182"/>
    </source>
</evidence>
<dbReference type="Gene3D" id="3.40.50.12230">
    <property type="match status" value="1"/>
</dbReference>
<evidence type="ECO:0000256" key="4">
    <source>
        <dbReference type="ARBA" id="ARBA00022917"/>
    </source>
</evidence>
<evidence type="ECO:0000256" key="1">
    <source>
        <dbReference type="ARBA" id="ARBA00010699"/>
    </source>
</evidence>
<dbReference type="Proteomes" id="UP000176705">
    <property type="component" value="Unassembled WGS sequence"/>
</dbReference>
<dbReference type="Pfam" id="PF00551">
    <property type="entry name" value="Formyl_trans_N"/>
    <property type="match status" value="1"/>
</dbReference>
<dbReference type="InterPro" id="IPR036477">
    <property type="entry name" value="Formyl_transf_N_sf"/>
</dbReference>
<protein>
    <recommendedName>
        <fullName evidence="2 5">Methionyl-tRNA formyltransferase</fullName>
        <ecNumber evidence="2 5">2.1.2.9</ecNumber>
    </recommendedName>
</protein>
<dbReference type="InterPro" id="IPR011034">
    <property type="entry name" value="Formyl_transferase-like_C_sf"/>
</dbReference>
<dbReference type="HAMAP" id="MF_00182">
    <property type="entry name" value="Formyl_trans"/>
    <property type="match status" value="1"/>
</dbReference>
<feature type="domain" description="Formyl transferase C-terminal" evidence="8">
    <location>
        <begin position="216"/>
        <end position="316"/>
    </location>
</feature>
<dbReference type="InterPro" id="IPR044135">
    <property type="entry name" value="Met-tRNA-FMT_C"/>
</dbReference>
<dbReference type="CDD" id="cd08646">
    <property type="entry name" value="FMT_core_Met-tRNA-FMT_N"/>
    <property type="match status" value="1"/>
</dbReference>
<comment type="catalytic activity">
    <reaction evidence="5">
        <text>L-methionyl-tRNA(fMet) + (6R)-10-formyltetrahydrofolate = N-formyl-L-methionyl-tRNA(fMet) + (6S)-5,6,7,8-tetrahydrofolate + H(+)</text>
        <dbReference type="Rhea" id="RHEA:24380"/>
        <dbReference type="Rhea" id="RHEA-COMP:9952"/>
        <dbReference type="Rhea" id="RHEA-COMP:9953"/>
        <dbReference type="ChEBI" id="CHEBI:15378"/>
        <dbReference type="ChEBI" id="CHEBI:57453"/>
        <dbReference type="ChEBI" id="CHEBI:78530"/>
        <dbReference type="ChEBI" id="CHEBI:78844"/>
        <dbReference type="ChEBI" id="CHEBI:195366"/>
        <dbReference type="EC" id="2.1.2.9"/>
    </reaction>
</comment>
<evidence type="ECO:0000313" key="10">
    <source>
        <dbReference type="Proteomes" id="UP000176705"/>
    </source>
</evidence>
<sequence length="328" mass="35382">MRIAFWGTSSFVGSVRNAEILEELVRAGIRPAVAITTSPRESGSPESPVKTAADALGIPTLEPASLKDFAGELTRRDIELSIVASYGKILPRDVLSVPRFGSLNIHPSLLPRWRGPTPIQATILEGDAETGVTIIAMDEKMDHGPVIASAEFPGRLLSADNGLGKIQNAKITAPELASKLAVMGARLLCNTLPDWIAGRIQPKTQDERMATYSKMLRKEDGRIEWQSLAASIERMVRAYTPWPGTYTFWQKSGKPLRLHIEAADVADDATAALRPGVVAGRGGELLVGTSEGVLRIRRLKLEGGSSQDSPEFLRGHPGINGATLNEHL</sequence>
<dbReference type="EMBL" id="MHQS01000004">
    <property type="protein sequence ID" value="OHA09293.1"/>
    <property type="molecule type" value="Genomic_DNA"/>
</dbReference>
<feature type="domain" description="Formyl transferase N-terminal" evidence="7">
    <location>
        <begin position="64"/>
        <end position="152"/>
    </location>
</feature>
<evidence type="ECO:0000313" key="9">
    <source>
        <dbReference type="EMBL" id="OHA09293.1"/>
    </source>
</evidence>
<dbReference type="PANTHER" id="PTHR11138">
    <property type="entry name" value="METHIONYL-TRNA FORMYLTRANSFERASE"/>
    <property type="match status" value="1"/>
</dbReference>
<reference evidence="9 10" key="1">
    <citation type="journal article" date="2016" name="Nat. Commun.">
        <title>Thousands of microbial genomes shed light on interconnected biogeochemical processes in an aquifer system.</title>
        <authorList>
            <person name="Anantharaman K."/>
            <person name="Brown C.T."/>
            <person name="Hug L.A."/>
            <person name="Sharon I."/>
            <person name="Castelle C.J."/>
            <person name="Probst A.J."/>
            <person name="Thomas B.C."/>
            <person name="Singh A."/>
            <person name="Wilkins M.J."/>
            <person name="Karaoz U."/>
            <person name="Brodie E.L."/>
            <person name="Williams K.H."/>
            <person name="Hubbard S.S."/>
            <person name="Banfield J.F."/>
        </authorList>
    </citation>
    <scope>NUCLEOTIDE SEQUENCE [LARGE SCALE GENOMIC DNA]</scope>
</reference>
<proteinExistence type="inferred from homology"/>
<dbReference type="STRING" id="1802280.A3B37_03955"/>
<evidence type="ECO:0000256" key="2">
    <source>
        <dbReference type="ARBA" id="ARBA00012261"/>
    </source>
</evidence>
<organism evidence="9 10">
    <name type="scientific">Candidatus Sungbacteria bacterium RIFCSPLOWO2_01_FULL_59_16</name>
    <dbReference type="NCBI Taxonomy" id="1802280"/>
    <lineage>
        <taxon>Bacteria</taxon>
        <taxon>Candidatus Sungiibacteriota</taxon>
    </lineage>
</organism>
<dbReference type="InterPro" id="IPR005794">
    <property type="entry name" value="Fmt"/>
</dbReference>
<dbReference type="GO" id="GO:0004479">
    <property type="term" value="F:methionyl-tRNA formyltransferase activity"/>
    <property type="evidence" value="ECO:0007669"/>
    <property type="project" value="UniProtKB-UniRule"/>
</dbReference>
<dbReference type="AlphaFoldDB" id="A0A1G2LCD1"/>
<dbReference type="GO" id="GO:0005829">
    <property type="term" value="C:cytosol"/>
    <property type="evidence" value="ECO:0007669"/>
    <property type="project" value="TreeGrafter"/>
</dbReference>
<dbReference type="PANTHER" id="PTHR11138:SF5">
    <property type="entry name" value="METHIONYL-TRNA FORMYLTRANSFERASE, MITOCHONDRIAL"/>
    <property type="match status" value="1"/>
</dbReference>
<keyword evidence="3 5" id="KW-0808">Transferase</keyword>
<dbReference type="EC" id="2.1.2.9" evidence="2 5"/>
<comment type="caution">
    <text evidence="9">The sequence shown here is derived from an EMBL/GenBank/DDBJ whole genome shotgun (WGS) entry which is preliminary data.</text>
</comment>
<feature type="binding site" evidence="5">
    <location>
        <begin position="108"/>
        <end position="111"/>
    </location>
    <ligand>
        <name>(6S)-5,6,7,8-tetrahydrofolate</name>
        <dbReference type="ChEBI" id="CHEBI:57453"/>
    </ligand>
</feature>
<keyword evidence="4 5" id="KW-0648">Protein biosynthesis</keyword>
<name>A0A1G2LCD1_9BACT</name>
<dbReference type="SUPFAM" id="SSF50486">
    <property type="entry name" value="FMT C-terminal domain-like"/>
    <property type="match status" value="1"/>
</dbReference>
<comment type="similarity">
    <text evidence="1 5">Belongs to the Fmt family.</text>
</comment>
<dbReference type="InterPro" id="IPR005793">
    <property type="entry name" value="Formyl_trans_C"/>
</dbReference>
<gene>
    <name evidence="5" type="primary">fmt</name>
    <name evidence="9" type="ORF">A3B37_03955</name>
</gene>
<evidence type="ECO:0000259" key="8">
    <source>
        <dbReference type="Pfam" id="PF02911"/>
    </source>
</evidence>
<dbReference type="SUPFAM" id="SSF53328">
    <property type="entry name" value="Formyltransferase"/>
    <property type="match status" value="1"/>
</dbReference>
<dbReference type="InterPro" id="IPR002376">
    <property type="entry name" value="Formyl_transf_N"/>
</dbReference>
<accession>A0A1G2LCD1</accession>
<dbReference type="InterPro" id="IPR041711">
    <property type="entry name" value="Met-tRNA-FMT_N"/>
</dbReference>
<evidence type="ECO:0000259" key="7">
    <source>
        <dbReference type="Pfam" id="PF00551"/>
    </source>
</evidence>
<comment type="function">
    <text evidence="5">Attaches a formyl group to the free amino group of methionyl-tRNA(fMet). The formyl group appears to play a dual role in the initiator identity of N-formylmethionyl-tRNA by promoting its recognition by IF2 and preventing the misappropriation of this tRNA by the elongation apparatus.</text>
</comment>